<protein>
    <recommendedName>
        <fullName evidence="3">DUF1073 domain-containing protein</fullName>
    </recommendedName>
</protein>
<dbReference type="PATRIC" id="fig|2209.61.peg.3405"/>
<dbReference type="Proteomes" id="UP000034399">
    <property type="component" value="Unassembled WGS sequence"/>
</dbReference>
<proteinExistence type="predicted"/>
<evidence type="ECO:0008006" key="3">
    <source>
        <dbReference type="Google" id="ProtNLM"/>
    </source>
</evidence>
<reference evidence="1 2" key="1">
    <citation type="journal article" date="2015" name="ISME J.">
        <title>Genomic and phenotypic differentiation among Methanosarcina mazei populations from Columbia River sediment.</title>
        <authorList>
            <person name="Youngblut N.D."/>
            <person name="Wirth J.S."/>
            <person name="Henriksen J.R."/>
            <person name="Smith M."/>
            <person name="Simon H."/>
            <person name="Metcalf W.W."/>
            <person name="Whitaker R.J."/>
        </authorList>
    </citation>
    <scope>NUCLEOTIDE SEQUENCE [LARGE SCALE GENOMIC DNA]</scope>
    <source>
        <strain evidence="1 2">3.F.A.1A.1</strain>
    </source>
</reference>
<sequence>MLSKIINGVSMVALNAASSTPVKSIKLGAAVGPVTQRDLKSSMGGLTNFDTNNRYTYYQQLDNSCPHVSTSLDKLSLSLIKGMSYDGKKRAVNEFTTWAKKNNFQSQVATMSRLFCRDGIYVAEMLGRTPETFKLQPLLMPNVTLLPEGEVPGSTSARPDANILQPPVTQFVINEGDANYQKVYSPDQIIYGVYKEWTCVQMDTRERKTWGMYGSPLIESVALSIKNWHDVVNGYVNFVYKYGNGRYQYNFTLLEELVKQGILTYDAAQAAIDVWMEDNKNLSQNEDIVGYGMEVSPIDAAGSLDVLKFKESLEVDIALGLFQSPISMGKTEGSTYASGYVSEADRMVGLEGLQSILINIVSDAVYKLQEIAGKNPDSIEVRFEELSKPQLTSADVLEWRNSGLLSDDLALKWAGFPIKTDGE</sequence>
<evidence type="ECO:0000313" key="1">
    <source>
        <dbReference type="EMBL" id="KKG35392.1"/>
    </source>
</evidence>
<gene>
    <name evidence="1" type="ORF">DU52_15825</name>
</gene>
<dbReference type="EMBL" id="JJPA01000071">
    <property type="protein sequence ID" value="KKG35392.1"/>
    <property type="molecule type" value="Genomic_DNA"/>
</dbReference>
<organism evidence="1 2">
    <name type="scientific">Methanosarcina mazei</name>
    <name type="common">Methanosarcina frisia</name>
    <dbReference type="NCBI Taxonomy" id="2209"/>
    <lineage>
        <taxon>Archaea</taxon>
        <taxon>Methanobacteriati</taxon>
        <taxon>Methanobacteriota</taxon>
        <taxon>Stenosarchaea group</taxon>
        <taxon>Methanomicrobia</taxon>
        <taxon>Methanosarcinales</taxon>
        <taxon>Methanosarcinaceae</taxon>
        <taxon>Methanosarcina</taxon>
    </lineage>
</organism>
<comment type="caution">
    <text evidence="1">The sequence shown here is derived from an EMBL/GenBank/DDBJ whole genome shotgun (WGS) entry which is preliminary data.</text>
</comment>
<evidence type="ECO:0000313" key="2">
    <source>
        <dbReference type="Proteomes" id="UP000034399"/>
    </source>
</evidence>
<dbReference type="AlphaFoldDB" id="A0A0F8E3X7"/>
<accession>A0A0F8E3X7</accession>
<name>A0A0F8E3X7_METMZ</name>